<dbReference type="RefSeq" id="WP_114646986.1">
    <property type="nucleotide sequence ID" value="NZ_QQNH01000035.1"/>
</dbReference>
<keyword evidence="2 8" id="KW-0813">Transport</keyword>
<dbReference type="Pfam" id="PF00528">
    <property type="entry name" value="BPD_transp_1"/>
    <property type="match status" value="1"/>
</dbReference>
<evidence type="ECO:0000256" key="8">
    <source>
        <dbReference type="RuleBase" id="RU363032"/>
    </source>
</evidence>
<evidence type="ECO:0000256" key="5">
    <source>
        <dbReference type="ARBA" id="ARBA00022692"/>
    </source>
</evidence>
<dbReference type="GO" id="GO:0005886">
    <property type="term" value="C:plasma membrane"/>
    <property type="evidence" value="ECO:0007669"/>
    <property type="project" value="UniProtKB-SubCell"/>
</dbReference>
<feature type="transmembrane region" description="Helical" evidence="8">
    <location>
        <begin position="172"/>
        <end position="194"/>
    </location>
</feature>
<evidence type="ECO:0000256" key="4">
    <source>
        <dbReference type="ARBA" id="ARBA00022519"/>
    </source>
</evidence>
<feature type="transmembrane region" description="Helical" evidence="8">
    <location>
        <begin position="66"/>
        <end position="85"/>
    </location>
</feature>
<dbReference type="PROSITE" id="PS50928">
    <property type="entry name" value="ABC_TM1"/>
    <property type="match status" value="1"/>
</dbReference>
<dbReference type="OrthoDB" id="9782004at2"/>
<dbReference type="CDD" id="cd06261">
    <property type="entry name" value="TM_PBP2"/>
    <property type="match status" value="1"/>
</dbReference>
<dbReference type="PANTHER" id="PTHR43357:SF4">
    <property type="entry name" value="INNER MEMBRANE ABC TRANSPORTER PERMEASE PROTEIN YDCV"/>
    <property type="match status" value="1"/>
</dbReference>
<evidence type="ECO:0000256" key="1">
    <source>
        <dbReference type="ARBA" id="ARBA00004429"/>
    </source>
</evidence>
<keyword evidence="6 8" id="KW-1133">Transmembrane helix</keyword>
<proteinExistence type="inferred from homology"/>
<reference evidence="11" key="1">
    <citation type="submission" date="2018-07" db="EMBL/GenBank/DDBJ databases">
        <authorList>
            <person name="Liu B.-T."/>
            <person name="Du Z."/>
        </authorList>
    </citation>
    <scope>NUCLEOTIDE SEQUENCE [LARGE SCALE GENOMIC DNA]</scope>
    <source>
        <strain evidence="11">XYN52</strain>
    </source>
</reference>
<protein>
    <submittedName>
        <fullName evidence="10">ABC transporter permease</fullName>
    </submittedName>
</protein>
<evidence type="ECO:0000256" key="7">
    <source>
        <dbReference type="ARBA" id="ARBA00023136"/>
    </source>
</evidence>
<dbReference type="PANTHER" id="PTHR43357">
    <property type="entry name" value="INNER MEMBRANE ABC TRANSPORTER PERMEASE PROTEIN YDCV"/>
    <property type="match status" value="1"/>
</dbReference>
<feature type="transmembrane region" description="Helical" evidence="8">
    <location>
        <begin position="7"/>
        <end position="29"/>
    </location>
</feature>
<dbReference type="AlphaFoldDB" id="A0A369W172"/>
<feature type="transmembrane region" description="Helical" evidence="8">
    <location>
        <begin position="97"/>
        <end position="119"/>
    </location>
</feature>
<evidence type="ECO:0000256" key="2">
    <source>
        <dbReference type="ARBA" id="ARBA00022448"/>
    </source>
</evidence>
<gene>
    <name evidence="10" type="ORF">DVH29_14910</name>
</gene>
<dbReference type="Gene3D" id="1.10.3720.10">
    <property type="entry name" value="MetI-like"/>
    <property type="match status" value="1"/>
</dbReference>
<sequence>MFRVFLYGLVALIAIWLIAPLFVVVVTSFNADASYNFPPTELSLRWYANFFGDAGWRRSFWDSVTVAFASALLATVVGAMAAITLHRSTFFGRQAISGLFIGPAMVPGILLAIGLYALFTRLGLLGTLQGFIFAHAVVALPLVVINVGAALQTLDPKLEVAAASLGAGKINVVRQITLPLILPGIIAGSVFAFVHSFDEIIISLFIQSPYLQTLPVKMYQSVTHDSDPTVAAVAVLMMLISIGLAACTMLFQPRRTRK</sequence>
<feature type="domain" description="ABC transmembrane type-1" evidence="9">
    <location>
        <begin position="60"/>
        <end position="248"/>
    </location>
</feature>
<dbReference type="EMBL" id="QQNH01000035">
    <property type="protein sequence ID" value="RDE07789.1"/>
    <property type="molecule type" value="Genomic_DNA"/>
</dbReference>
<accession>A0A369W172</accession>
<dbReference type="Proteomes" id="UP000253759">
    <property type="component" value="Unassembled WGS sequence"/>
</dbReference>
<keyword evidence="7 8" id="KW-0472">Membrane</keyword>
<comment type="similarity">
    <text evidence="8">Belongs to the binding-protein-dependent transport system permease family.</text>
</comment>
<feature type="transmembrane region" description="Helical" evidence="8">
    <location>
        <begin position="230"/>
        <end position="251"/>
    </location>
</feature>
<keyword evidence="3" id="KW-1003">Cell membrane</keyword>
<keyword evidence="11" id="KW-1185">Reference proteome</keyword>
<feature type="transmembrane region" description="Helical" evidence="8">
    <location>
        <begin position="131"/>
        <end position="151"/>
    </location>
</feature>
<dbReference type="InterPro" id="IPR000515">
    <property type="entry name" value="MetI-like"/>
</dbReference>
<name>A0A369W172_9HYPH</name>
<keyword evidence="4" id="KW-0997">Cell inner membrane</keyword>
<dbReference type="InterPro" id="IPR035906">
    <property type="entry name" value="MetI-like_sf"/>
</dbReference>
<evidence type="ECO:0000256" key="6">
    <source>
        <dbReference type="ARBA" id="ARBA00022989"/>
    </source>
</evidence>
<evidence type="ECO:0000259" key="9">
    <source>
        <dbReference type="PROSITE" id="PS50928"/>
    </source>
</evidence>
<comment type="caution">
    <text evidence="10">The sequence shown here is derived from an EMBL/GenBank/DDBJ whole genome shotgun (WGS) entry which is preliminary data.</text>
</comment>
<organism evidence="10 11">
    <name type="scientific">Pelagibacterium lacus</name>
    <dbReference type="NCBI Taxonomy" id="2282655"/>
    <lineage>
        <taxon>Bacteria</taxon>
        <taxon>Pseudomonadati</taxon>
        <taxon>Pseudomonadota</taxon>
        <taxon>Alphaproteobacteria</taxon>
        <taxon>Hyphomicrobiales</taxon>
        <taxon>Devosiaceae</taxon>
        <taxon>Pelagibacterium</taxon>
    </lineage>
</organism>
<evidence type="ECO:0000313" key="10">
    <source>
        <dbReference type="EMBL" id="RDE07789.1"/>
    </source>
</evidence>
<dbReference type="GO" id="GO:0055085">
    <property type="term" value="P:transmembrane transport"/>
    <property type="evidence" value="ECO:0007669"/>
    <property type="project" value="InterPro"/>
</dbReference>
<dbReference type="SUPFAM" id="SSF161098">
    <property type="entry name" value="MetI-like"/>
    <property type="match status" value="1"/>
</dbReference>
<keyword evidence="5 8" id="KW-0812">Transmembrane</keyword>
<evidence type="ECO:0000313" key="11">
    <source>
        <dbReference type="Proteomes" id="UP000253759"/>
    </source>
</evidence>
<evidence type="ECO:0000256" key="3">
    <source>
        <dbReference type="ARBA" id="ARBA00022475"/>
    </source>
</evidence>
<comment type="subcellular location">
    <subcellularLocation>
        <location evidence="1">Cell inner membrane</location>
        <topology evidence="1">Multi-pass membrane protein</topology>
    </subcellularLocation>
    <subcellularLocation>
        <location evidence="8">Cell membrane</location>
        <topology evidence="8">Multi-pass membrane protein</topology>
    </subcellularLocation>
</comment>